<dbReference type="AlphaFoldDB" id="A0A8H8SYA3"/>
<reference evidence="2" key="1">
    <citation type="submission" date="2020-05" db="EMBL/GenBank/DDBJ databases">
        <title>Evolutionary and genomic comparisons of hybrid uninucleate and nonhybrid Rhizoctonia fungi.</title>
        <authorList>
            <person name="Li C."/>
            <person name="Chen X."/>
        </authorList>
    </citation>
    <scope>NUCLEOTIDE SEQUENCE</scope>
    <source>
        <strain evidence="2">AG-1 IA</strain>
    </source>
</reference>
<protein>
    <submittedName>
        <fullName evidence="2">Alpha/beta hydrolase family protein</fullName>
    </submittedName>
</protein>
<gene>
    <name evidence="2" type="ORF">RhiXN_09901</name>
</gene>
<dbReference type="Gene3D" id="3.40.50.1820">
    <property type="entry name" value="alpha/beta hydrolase"/>
    <property type="match status" value="1"/>
</dbReference>
<evidence type="ECO:0000313" key="2">
    <source>
        <dbReference type="EMBL" id="QRW22314.1"/>
    </source>
</evidence>
<dbReference type="RefSeq" id="XP_043182551.1">
    <property type="nucleotide sequence ID" value="XM_043329717.1"/>
</dbReference>
<dbReference type="Proteomes" id="UP000650533">
    <property type="component" value="Chromosome 8"/>
</dbReference>
<proteinExistence type="predicted"/>
<keyword evidence="2" id="KW-0378">Hydrolase</keyword>
<dbReference type="Pfam" id="PF07859">
    <property type="entry name" value="Abhydrolase_3"/>
    <property type="match status" value="1"/>
</dbReference>
<dbReference type="GO" id="GO:0016787">
    <property type="term" value="F:hydrolase activity"/>
    <property type="evidence" value="ECO:0007669"/>
    <property type="project" value="UniProtKB-KW"/>
</dbReference>
<dbReference type="GeneID" id="67032180"/>
<sequence length="115" mass="12168">MFGSDSGFCRKINRGTGAMVLDFDYAAGICHIAPEAPFPAAYDDLCDVVAHILANPDGYYGTSRITVGKFSAGAALALVINVTMPEDTFRAVTAFYAITNLLLTGSDCPTILKPI</sequence>
<dbReference type="InterPro" id="IPR029058">
    <property type="entry name" value="AB_hydrolase_fold"/>
</dbReference>
<dbReference type="SUPFAM" id="SSF53474">
    <property type="entry name" value="alpha/beta-Hydrolases"/>
    <property type="match status" value="1"/>
</dbReference>
<feature type="domain" description="Alpha/beta hydrolase fold-3" evidence="1">
    <location>
        <begin position="5"/>
        <end position="100"/>
    </location>
</feature>
<dbReference type="InterPro" id="IPR013094">
    <property type="entry name" value="AB_hydrolase_3"/>
</dbReference>
<dbReference type="EMBL" id="CP059665">
    <property type="protein sequence ID" value="QRW22314.1"/>
    <property type="molecule type" value="Genomic_DNA"/>
</dbReference>
<organism evidence="2 3">
    <name type="scientific">Rhizoctonia solani</name>
    <dbReference type="NCBI Taxonomy" id="456999"/>
    <lineage>
        <taxon>Eukaryota</taxon>
        <taxon>Fungi</taxon>
        <taxon>Dikarya</taxon>
        <taxon>Basidiomycota</taxon>
        <taxon>Agaricomycotina</taxon>
        <taxon>Agaricomycetes</taxon>
        <taxon>Cantharellales</taxon>
        <taxon>Ceratobasidiaceae</taxon>
        <taxon>Rhizoctonia</taxon>
    </lineage>
</organism>
<evidence type="ECO:0000259" key="1">
    <source>
        <dbReference type="Pfam" id="PF07859"/>
    </source>
</evidence>
<accession>A0A8H8SYA3</accession>
<name>A0A8H8SYA3_9AGAM</name>
<evidence type="ECO:0000313" key="3">
    <source>
        <dbReference type="Proteomes" id="UP000650533"/>
    </source>
</evidence>
<dbReference type="KEGG" id="rsx:RhiXN_09901"/>